<sequence length="98" mass="10932">MMRRRGEGKREEKEKREGGRPYQLFTSTHALPQPCPSFTLALSTTITPTDRTASPPYTAQSSTRTGLNDTTITSTNRTQRHHHITAQSSTRTGLNDTT</sequence>
<accession>A0A5B7KEX1</accession>
<keyword evidence="3" id="KW-1185">Reference proteome</keyword>
<comment type="caution">
    <text evidence="2">The sequence shown here is derived from an EMBL/GenBank/DDBJ whole genome shotgun (WGS) entry which is preliminary data.</text>
</comment>
<gene>
    <name evidence="2" type="ORF">E2C01_098735</name>
</gene>
<name>A0A5B7KEX1_PORTR</name>
<organism evidence="2 3">
    <name type="scientific">Portunus trituberculatus</name>
    <name type="common">Swimming crab</name>
    <name type="synonym">Neptunus trituberculatus</name>
    <dbReference type="NCBI Taxonomy" id="210409"/>
    <lineage>
        <taxon>Eukaryota</taxon>
        <taxon>Metazoa</taxon>
        <taxon>Ecdysozoa</taxon>
        <taxon>Arthropoda</taxon>
        <taxon>Crustacea</taxon>
        <taxon>Multicrustacea</taxon>
        <taxon>Malacostraca</taxon>
        <taxon>Eumalacostraca</taxon>
        <taxon>Eucarida</taxon>
        <taxon>Decapoda</taxon>
        <taxon>Pleocyemata</taxon>
        <taxon>Brachyura</taxon>
        <taxon>Eubrachyura</taxon>
        <taxon>Portunoidea</taxon>
        <taxon>Portunidae</taxon>
        <taxon>Portuninae</taxon>
        <taxon>Portunus</taxon>
    </lineage>
</organism>
<proteinExistence type="predicted"/>
<feature type="compositionally biased region" description="Polar residues" evidence="1">
    <location>
        <begin position="40"/>
        <end position="77"/>
    </location>
</feature>
<protein>
    <submittedName>
        <fullName evidence="2">Uncharacterized protein</fullName>
    </submittedName>
</protein>
<dbReference type="EMBL" id="VSRR010134669">
    <property type="protein sequence ID" value="MPD03115.1"/>
    <property type="molecule type" value="Genomic_DNA"/>
</dbReference>
<dbReference type="Proteomes" id="UP000324222">
    <property type="component" value="Unassembled WGS sequence"/>
</dbReference>
<evidence type="ECO:0000256" key="1">
    <source>
        <dbReference type="SAM" id="MobiDB-lite"/>
    </source>
</evidence>
<dbReference type="AlphaFoldDB" id="A0A5B7KEX1"/>
<feature type="region of interest" description="Disordered" evidence="1">
    <location>
        <begin position="1"/>
        <end position="98"/>
    </location>
</feature>
<evidence type="ECO:0000313" key="2">
    <source>
        <dbReference type="EMBL" id="MPD03115.1"/>
    </source>
</evidence>
<feature type="compositionally biased region" description="Polar residues" evidence="1">
    <location>
        <begin position="85"/>
        <end position="98"/>
    </location>
</feature>
<reference evidence="2 3" key="1">
    <citation type="submission" date="2019-05" db="EMBL/GenBank/DDBJ databases">
        <title>Another draft genome of Portunus trituberculatus and its Hox gene families provides insights of decapod evolution.</title>
        <authorList>
            <person name="Jeong J.-H."/>
            <person name="Song I."/>
            <person name="Kim S."/>
            <person name="Choi T."/>
            <person name="Kim D."/>
            <person name="Ryu S."/>
            <person name="Kim W."/>
        </authorList>
    </citation>
    <scope>NUCLEOTIDE SEQUENCE [LARGE SCALE GENOMIC DNA]</scope>
    <source>
        <tissue evidence="2">Muscle</tissue>
    </source>
</reference>
<feature type="compositionally biased region" description="Basic and acidic residues" evidence="1">
    <location>
        <begin position="1"/>
        <end position="19"/>
    </location>
</feature>
<evidence type="ECO:0000313" key="3">
    <source>
        <dbReference type="Proteomes" id="UP000324222"/>
    </source>
</evidence>